<dbReference type="InterPro" id="IPR004263">
    <property type="entry name" value="Exostosin"/>
</dbReference>
<reference evidence="4 5" key="1">
    <citation type="submission" date="2024-05" db="EMBL/GenBank/DDBJ databases">
        <authorList>
            <person name="Wallberg A."/>
        </authorList>
    </citation>
    <scope>NUCLEOTIDE SEQUENCE [LARGE SCALE GENOMIC DNA]</scope>
</reference>
<dbReference type="GO" id="GO:0008375">
    <property type="term" value="F:acetylglucosaminyltransferase activity"/>
    <property type="evidence" value="ECO:0007669"/>
    <property type="project" value="TreeGrafter"/>
</dbReference>
<dbReference type="GO" id="GO:0005794">
    <property type="term" value="C:Golgi apparatus"/>
    <property type="evidence" value="ECO:0007669"/>
    <property type="project" value="TreeGrafter"/>
</dbReference>
<proteinExistence type="inferred from homology"/>
<evidence type="ECO:0000313" key="4">
    <source>
        <dbReference type="EMBL" id="CAL4177160.1"/>
    </source>
</evidence>
<keyword evidence="2" id="KW-0812">Transmembrane</keyword>
<gene>
    <name evidence="4" type="ORF">MNOR_LOCUS34873</name>
</gene>
<organism evidence="4 5">
    <name type="scientific">Meganyctiphanes norvegica</name>
    <name type="common">Northern krill</name>
    <name type="synonym">Thysanopoda norvegica</name>
    <dbReference type="NCBI Taxonomy" id="48144"/>
    <lineage>
        <taxon>Eukaryota</taxon>
        <taxon>Metazoa</taxon>
        <taxon>Ecdysozoa</taxon>
        <taxon>Arthropoda</taxon>
        <taxon>Crustacea</taxon>
        <taxon>Multicrustacea</taxon>
        <taxon>Malacostraca</taxon>
        <taxon>Eumalacostraca</taxon>
        <taxon>Eucarida</taxon>
        <taxon>Euphausiacea</taxon>
        <taxon>Euphausiidae</taxon>
        <taxon>Meganyctiphanes</taxon>
    </lineage>
</organism>
<evidence type="ECO:0000256" key="2">
    <source>
        <dbReference type="SAM" id="Phobius"/>
    </source>
</evidence>
<dbReference type="PANTHER" id="PTHR11062">
    <property type="entry name" value="EXOSTOSIN HEPARAN SULFATE GLYCOSYLTRANSFERASE -RELATED"/>
    <property type="match status" value="1"/>
</dbReference>
<protein>
    <recommendedName>
        <fullName evidence="3">Exostosin GT47 domain-containing protein</fullName>
    </recommendedName>
</protein>
<feature type="domain" description="Exostosin GT47" evidence="3">
    <location>
        <begin position="98"/>
        <end position="338"/>
    </location>
</feature>
<accession>A0AAV2SDA1</accession>
<sequence length="348" mass="39224">MLDLFDSPFYRRYRNFFISILIILLGGITFSLCIQLLSASVFGMSSGDSRVQLVSPGQWPEVIVTKGDGKPIPTPTHHDCHYWSCFNVYTCGRALNQLLSIYVYPLTRYVDEEGVEIKPMSQEFYDILHTIINSEYYTPNPDEACIFVPPIDTLNENNLRKQEISQALASLPHWKDGENHLLFNMLPGTPPDFSTSLGVDRGSALIAGGGFSSRSYRRNFDVAIPVYNPAHKNAPVGRKPIGSRRWLVVSGQVNIHRDYREDLLDLAASDDDFLLLDKCPNNANLTSRCRGTEVYQYPEILTDAKFCLVLRGGRLGQAAFYDALKAGCIPIIVSDRYHAFTFMSKYIL</sequence>
<keyword evidence="2" id="KW-0472">Membrane</keyword>
<comment type="similarity">
    <text evidence="1">Belongs to the glycosyltransferase 47 family.</text>
</comment>
<keyword evidence="2" id="KW-1133">Transmembrane helix</keyword>
<keyword evidence="5" id="KW-1185">Reference proteome</keyword>
<dbReference type="InterPro" id="IPR040911">
    <property type="entry name" value="Exostosin_GT47"/>
</dbReference>
<feature type="non-terminal residue" evidence="4">
    <location>
        <position position="348"/>
    </location>
</feature>
<dbReference type="GO" id="GO:0015012">
    <property type="term" value="P:heparan sulfate proteoglycan biosynthetic process"/>
    <property type="evidence" value="ECO:0007669"/>
    <property type="project" value="UniProtKB-ARBA"/>
</dbReference>
<dbReference type="EMBL" id="CAXKWB010055472">
    <property type="protein sequence ID" value="CAL4177160.1"/>
    <property type="molecule type" value="Genomic_DNA"/>
</dbReference>
<dbReference type="Proteomes" id="UP001497623">
    <property type="component" value="Unassembled WGS sequence"/>
</dbReference>
<dbReference type="GO" id="GO:0050509">
    <property type="term" value="F:N-acetylglucosaminyl-proteoglycan 4-beta-glucuronosyltransferase activity"/>
    <property type="evidence" value="ECO:0007669"/>
    <property type="project" value="TreeGrafter"/>
</dbReference>
<evidence type="ECO:0000313" key="5">
    <source>
        <dbReference type="Proteomes" id="UP001497623"/>
    </source>
</evidence>
<evidence type="ECO:0000259" key="3">
    <source>
        <dbReference type="Pfam" id="PF03016"/>
    </source>
</evidence>
<dbReference type="Pfam" id="PF03016">
    <property type="entry name" value="Exostosin_GT47"/>
    <property type="match status" value="1"/>
</dbReference>
<name>A0AAV2SDA1_MEGNR</name>
<feature type="transmembrane region" description="Helical" evidence="2">
    <location>
        <begin position="16"/>
        <end position="42"/>
    </location>
</feature>
<comment type="caution">
    <text evidence="4">The sequence shown here is derived from an EMBL/GenBank/DDBJ whole genome shotgun (WGS) entry which is preliminary data.</text>
</comment>
<dbReference type="AlphaFoldDB" id="A0AAV2SDA1"/>
<dbReference type="PANTHER" id="PTHR11062:SF381">
    <property type="entry name" value="EXOSTOSIN-2"/>
    <property type="match status" value="1"/>
</dbReference>
<evidence type="ECO:0000256" key="1">
    <source>
        <dbReference type="ARBA" id="ARBA00010271"/>
    </source>
</evidence>